<organism evidence="2 3">
    <name type="scientific">Mycolicibacterium frederiksbergense</name>
    <dbReference type="NCBI Taxonomy" id="117567"/>
    <lineage>
        <taxon>Bacteria</taxon>
        <taxon>Bacillati</taxon>
        <taxon>Actinomycetota</taxon>
        <taxon>Actinomycetes</taxon>
        <taxon>Mycobacteriales</taxon>
        <taxon>Mycobacteriaceae</taxon>
        <taxon>Mycolicibacterium</taxon>
    </lineage>
</organism>
<dbReference type="AlphaFoldDB" id="A0A6H0S3Q8"/>
<dbReference type="PROSITE" id="PS51257">
    <property type="entry name" value="PROKAR_LIPOPROTEIN"/>
    <property type="match status" value="1"/>
</dbReference>
<dbReference type="EMBL" id="CP038799">
    <property type="protein sequence ID" value="QIV81301.1"/>
    <property type="molecule type" value="Genomic_DNA"/>
</dbReference>
<dbReference type="Proteomes" id="UP000501849">
    <property type="component" value="Chromosome"/>
</dbReference>
<keyword evidence="1" id="KW-0732">Signal</keyword>
<keyword evidence="3" id="KW-1185">Reference proteome</keyword>
<dbReference type="RefSeq" id="WP_168141920.1">
    <property type="nucleotide sequence ID" value="NZ_CP038799.1"/>
</dbReference>
<gene>
    <name evidence="2" type="ORF">EXE63_10670</name>
</gene>
<evidence type="ECO:0000313" key="2">
    <source>
        <dbReference type="EMBL" id="QIV81301.1"/>
    </source>
</evidence>
<evidence type="ECO:0000256" key="1">
    <source>
        <dbReference type="SAM" id="SignalP"/>
    </source>
</evidence>
<proteinExistence type="predicted"/>
<accession>A0A6H0S3Q8</accession>
<name>A0A6H0S3Q8_9MYCO</name>
<evidence type="ECO:0000313" key="3">
    <source>
        <dbReference type="Proteomes" id="UP000501849"/>
    </source>
</evidence>
<reference evidence="2 3" key="1">
    <citation type="submission" date="2019-04" db="EMBL/GenBank/DDBJ databases">
        <title>Draft, Whole-Genome Sequence of the Anthracene-degrading Mycobacterium frederiksbergense LB501T, Isolated from a Polycyclic Aromatic Hydrocarbon (PAH)-Contaminated Soil.</title>
        <authorList>
            <person name="Augelletti F."/>
        </authorList>
    </citation>
    <scope>NUCLEOTIDE SEQUENCE [LARGE SCALE GENOMIC DNA]</scope>
    <source>
        <strain evidence="2 3">LB 501T</strain>
    </source>
</reference>
<feature type="signal peptide" evidence="1">
    <location>
        <begin position="1"/>
        <end position="22"/>
    </location>
</feature>
<feature type="chain" id="PRO_5039125887" evidence="1">
    <location>
        <begin position="23"/>
        <end position="199"/>
    </location>
</feature>
<dbReference type="KEGG" id="mfre:EXE63_10670"/>
<protein>
    <submittedName>
        <fullName evidence="2">Uncharacterized protein</fullName>
    </submittedName>
</protein>
<sequence length="199" mass="21113">MTHTLRTLTAALFIGSTLVACGGSESPTASPSSSTESAATDPAATVLTLATVNQARSTLEELTGAPLNTIQVQSMSIAPSGDMSADALDPDKPTELNKYVAYPDGRTDIRPYDYGGAEKYDALLTTMFGADLVSPETIVSSWEDSFNRVEGERADMKATGVTIARNSGSGEIELYIVNGPERDRQTVYYDPAGTFLRVS</sequence>